<sequence>RSRSCPYLDTINRSLLDFDFEKLCSVSLSHLNVYACLVCGKYFQGRGRKSHAYTHSVEFNHHVFLNLYTLKFYCLPDNYMIVDSSLEDITYVLNPTFTKPDIRQLSSDAKLMRAYDGTTYLPGIVGLNNIKANDYCNVVLQALSHVPPLRNYFLREENYSHIKRPPGDIMILLSQRFGELIRKLWNPRNFKAHVSPHEMLQSIVLCSRKRFQITKQGDPLDLLTWFLNSMNVALNGSKKRNSSILTKTFQGEMKIYSRKIPSPETPEDIKQKLLKEAEYQETMERSPFLYLALDLPAAPLYKDELEHNIIPQVPLATLLAKFNGQSEKEYKGKRDSTMKRFEITRLPPYLIFYIKRFTKNLFFIEKNPTIVNFPVTNIDLEELIAVDADVPNTCYDLVANIVHDGDPNEGKGSYRVHILHQGQKVPNKWYELQDLHVSDILPQMITLSEAYIQIWALRKGKKADQENA</sequence>
<dbReference type="InterPro" id="IPR013083">
    <property type="entry name" value="Znf_RING/FYVE/PHD"/>
</dbReference>
<evidence type="ECO:0000256" key="10">
    <source>
        <dbReference type="ARBA" id="ARBA00022728"/>
    </source>
</evidence>
<keyword evidence="26" id="KW-1185">Reference proteome</keyword>
<feature type="domain" description="USP" evidence="23">
    <location>
        <begin position="125"/>
        <end position="458"/>
    </location>
</feature>
<keyword evidence="5" id="KW-1017">Isopeptide bond</keyword>
<dbReference type="InterPro" id="IPR050185">
    <property type="entry name" value="Ub_carboxyl-term_hydrolase"/>
</dbReference>
<evidence type="ECO:0000256" key="21">
    <source>
        <dbReference type="ARBA" id="ARBA00079185"/>
    </source>
</evidence>
<keyword evidence="16" id="KW-0508">mRNA splicing</keyword>
<dbReference type="GO" id="GO:0004843">
    <property type="term" value="F:cysteine-type deubiquitinase activity"/>
    <property type="evidence" value="ECO:0007669"/>
    <property type="project" value="UniProtKB-EC"/>
</dbReference>
<keyword evidence="15" id="KW-0832">Ubl conjugation</keyword>
<dbReference type="CDD" id="cd02669">
    <property type="entry name" value="Peptidase_C19M"/>
    <property type="match status" value="1"/>
</dbReference>
<evidence type="ECO:0000313" key="25">
    <source>
        <dbReference type="Ensembl" id="ENSCSAVP00000014155.1"/>
    </source>
</evidence>
<evidence type="ECO:0000256" key="19">
    <source>
        <dbReference type="ARBA" id="ARBA00064202"/>
    </source>
</evidence>
<dbReference type="Pfam" id="PF00443">
    <property type="entry name" value="UCH"/>
    <property type="match status" value="1"/>
</dbReference>
<keyword evidence="14" id="KW-0862">Zinc</keyword>
<evidence type="ECO:0000256" key="11">
    <source>
        <dbReference type="ARBA" id="ARBA00022771"/>
    </source>
</evidence>
<reference evidence="26" key="1">
    <citation type="submission" date="2003-08" db="EMBL/GenBank/DDBJ databases">
        <authorList>
            <person name="Birren B."/>
            <person name="Nusbaum C."/>
            <person name="Abebe A."/>
            <person name="Abouelleil A."/>
            <person name="Adekoya E."/>
            <person name="Ait-zahra M."/>
            <person name="Allen N."/>
            <person name="Allen T."/>
            <person name="An P."/>
            <person name="Anderson M."/>
            <person name="Anderson S."/>
            <person name="Arachchi H."/>
            <person name="Armbruster J."/>
            <person name="Bachantsang P."/>
            <person name="Baldwin J."/>
            <person name="Barry A."/>
            <person name="Bayul T."/>
            <person name="Blitshsteyn B."/>
            <person name="Bloom T."/>
            <person name="Blye J."/>
            <person name="Boguslavskiy L."/>
            <person name="Borowsky M."/>
            <person name="Boukhgalter B."/>
            <person name="Brunache A."/>
            <person name="Butler J."/>
            <person name="Calixte N."/>
            <person name="Calvo S."/>
            <person name="Camarata J."/>
            <person name="Campo K."/>
            <person name="Chang J."/>
            <person name="Cheshatsang Y."/>
            <person name="Citroen M."/>
            <person name="Collymore A."/>
            <person name="Considine T."/>
            <person name="Cook A."/>
            <person name="Cooke P."/>
            <person name="Corum B."/>
            <person name="Cuomo C."/>
            <person name="David R."/>
            <person name="Dawoe T."/>
            <person name="Degray S."/>
            <person name="Dodge S."/>
            <person name="Dooley K."/>
            <person name="Dorje P."/>
            <person name="Dorjee K."/>
            <person name="Dorris L."/>
            <person name="Duffey N."/>
            <person name="Dupes A."/>
            <person name="Elkins T."/>
            <person name="Engels R."/>
            <person name="Erickson J."/>
            <person name="Farina A."/>
            <person name="Faro S."/>
            <person name="Ferreira P."/>
            <person name="Fischer H."/>
            <person name="Fitzgerald M."/>
            <person name="Foley K."/>
            <person name="Gage D."/>
            <person name="Galagan J."/>
            <person name="Gearin G."/>
            <person name="Gnerre S."/>
            <person name="Gnirke A."/>
            <person name="Goyette A."/>
            <person name="Graham J."/>
            <person name="Grandbois E."/>
            <person name="Gyaltsen K."/>
            <person name="Hafez N."/>
            <person name="Hagopian D."/>
            <person name="Hagos B."/>
            <person name="Hall J."/>
            <person name="Hatcher B."/>
            <person name="Heller A."/>
            <person name="Higgins H."/>
            <person name="Honan T."/>
            <person name="Horn A."/>
            <person name="Houde N."/>
            <person name="Hughes L."/>
            <person name="Hulme W."/>
            <person name="Husby E."/>
            <person name="Iliev I."/>
            <person name="Jaffe D."/>
            <person name="Jones C."/>
            <person name="Kamal M."/>
            <person name="Kamat A."/>
            <person name="Kamvysselis M."/>
            <person name="Karlsson E."/>
            <person name="Kells C."/>
            <person name="Kieu A."/>
            <person name="Kisner P."/>
            <person name="Kodira C."/>
            <person name="Kulbokas E."/>
            <person name="Labutti K."/>
            <person name="Lama D."/>
            <person name="Landers T."/>
            <person name="Leger J."/>
            <person name="Levine S."/>
            <person name="Lewis D."/>
            <person name="Lewis T."/>
            <person name="Lindblad-toh K."/>
            <person name="Liu X."/>
            <person name="Lokyitsang T."/>
            <person name="Lokyitsang Y."/>
            <person name="Lucien O."/>
            <person name="Lui A."/>
            <person name="Ma L.J."/>
            <person name="Mabbitt R."/>
            <person name="Macdonald J."/>
            <person name="Maclean C."/>
            <person name="Major J."/>
            <person name="Manning J."/>
            <person name="Marabella R."/>
            <person name="Maru K."/>
            <person name="Matthews C."/>
            <person name="Mauceli E."/>
            <person name="Mccarthy M."/>
            <person name="Mcdonough S."/>
            <person name="Mcghee T."/>
            <person name="Meldrim J."/>
            <person name="Meneus L."/>
            <person name="Mesirov J."/>
            <person name="Mihalev A."/>
            <person name="Mihova T."/>
            <person name="Mikkelsen T."/>
            <person name="Mlenga V."/>
            <person name="Moru K."/>
            <person name="Mozes J."/>
            <person name="Mulrain L."/>
            <person name="Munson G."/>
            <person name="Naylor J."/>
            <person name="Newes C."/>
            <person name="Nguyen C."/>
            <person name="Nguyen N."/>
            <person name="Nguyen T."/>
            <person name="Nicol R."/>
            <person name="Nielsen C."/>
            <person name="Nizzari M."/>
            <person name="Norbu C."/>
            <person name="Norbu N."/>
            <person name="O'donnell P."/>
            <person name="Okoawo O."/>
            <person name="O'leary S."/>
            <person name="Omotosho B."/>
            <person name="O'neill K."/>
            <person name="Osman S."/>
            <person name="Parker S."/>
            <person name="Perrin D."/>
            <person name="Phunkhang P."/>
            <person name="Piqani B."/>
            <person name="Purcell S."/>
            <person name="Rachupka T."/>
            <person name="Ramasamy U."/>
            <person name="Rameau R."/>
            <person name="Ray V."/>
            <person name="Raymond C."/>
            <person name="Retta R."/>
            <person name="Richardson S."/>
            <person name="Rise C."/>
            <person name="Rodriguez J."/>
            <person name="Rogers J."/>
            <person name="Rogov P."/>
            <person name="Rutman M."/>
            <person name="Schupbach R."/>
            <person name="Seaman C."/>
            <person name="Settipalli S."/>
            <person name="Sharpe T."/>
            <person name="Sheridan J."/>
            <person name="Sherpa N."/>
            <person name="Shi J."/>
            <person name="Smirnov S."/>
            <person name="Smith C."/>
            <person name="Sougnez C."/>
            <person name="Spencer B."/>
            <person name="Stalker J."/>
            <person name="Stange-thomann N."/>
            <person name="Stavropoulos S."/>
            <person name="Stetson K."/>
            <person name="Stone C."/>
            <person name="Stone S."/>
            <person name="Stubbs M."/>
            <person name="Talamas J."/>
            <person name="Tchuinga P."/>
            <person name="Tenzing P."/>
            <person name="Tesfaye S."/>
            <person name="Theodore J."/>
            <person name="Thoulutsang Y."/>
            <person name="Topham K."/>
            <person name="Towey S."/>
            <person name="Tsamla T."/>
            <person name="Tsomo N."/>
            <person name="Vallee D."/>
            <person name="Vassiliev H."/>
            <person name="Venkataraman V."/>
            <person name="Vinson J."/>
            <person name="Vo A."/>
            <person name="Wade C."/>
            <person name="Wang S."/>
            <person name="Wangchuk T."/>
            <person name="Wangdi T."/>
            <person name="Whittaker C."/>
            <person name="Wilkinson J."/>
            <person name="Wu Y."/>
            <person name="Wyman D."/>
            <person name="Yadav S."/>
            <person name="Yang S."/>
            <person name="Yang X."/>
            <person name="Yeager S."/>
            <person name="Yee E."/>
            <person name="Young G."/>
            <person name="Zainoun J."/>
            <person name="Zembeck L."/>
            <person name="Zimmer A."/>
            <person name="Zody M."/>
            <person name="Lander E."/>
        </authorList>
    </citation>
    <scope>NUCLEOTIDE SEQUENCE [LARGE SCALE GENOMIC DNA]</scope>
</reference>
<dbReference type="GO" id="GO:0016579">
    <property type="term" value="P:protein deubiquitination"/>
    <property type="evidence" value="ECO:0007669"/>
    <property type="project" value="InterPro"/>
</dbReference>
<dbReference type="InterPro" id="IPR001607">
    <property type="entry name" value="Znf_UBP"/>
</dbReference>
<dbReference type="FunFam" id="3.30.40.10:FF:000068">
    <property type="entry name" value="U4/U6.U5 tri-snRNP-associated protein 2"/>
    <property type="match status" value="1"/>
</dbReference>
<dbReference type="PANTHER" id="PTHR21646">
    <property type="entry name" value="UBIQUITIN CARBOXYL-TERMINAL HYDROLASE"/>
    <property type="match status" value="1"/>
</dbReference>
<reference evidence="25" key="3">
    <citation type="submission" date="2025-09" db="UniProtKB">
        <authorList>
            <consortium name="Ensembl"/>
        </authorList>
    </citation>
    <scope>IDENTIFICATION</scope>
</reference>
<dbReference type="FunFam" id="3.90.70.10:FF:000030">
    <property type="entry name" value="U4/U6.U5 tri-snRNP-associated protein 2"/>
    <property type="match status" value="1"/>
</dbReference>
<accession>H2Z990</accession>
<dbReference type="InterPro" id="IPR033809">
    <property type="entry name" value="USP39"/>
</dbReference>
<dbReference type="Proteomes" id="UP000007875">
    <property type="component" value="Unassembled WGS sequence"/>
</dbReference>
<keyword evidence="18" id="KW-0131">Cell cycle</keyword>
<evidence type="ECO:0000256" key="2">
    <source>
        <dbReference type="ARBA" id="ARBA00004123"/>
    </source>
</evidence>
<comment type="catalytic activity">
    <reaction evidence="1">
        <text>Thiol-dependent hydrolysis of ester, thioester, amide, peptide and isopeptide bonds formed by the C-terminal Gly of ubiquitin (a 76-residue protein attached to proteins as an intracellular targeting signal).</text>
        <dbReference type="EC" id="3.4.19.12"/>
    </reaction>
</comment>
<evidence type="ECO:0000256" key="20">
    <source>
        <dbReference type="ARBA" id="ARBA00071645"/>
    </source>
</evidence>
<evidence type="ECO:0000256" key="17">
    <source>
        <dbReference type="ARBA" id="ARBA00023242"/>
    </source>
</evidence>
<keyword evidence="11 22" id="KW-0863">Zinc-finger</keyword>
<name>H2Z990_CIOSA</name>
<dbReference type="GeneTree" id="ENSGT00390000007992"/>
<dbReference type="Gene3D" id="3.90.70.10">
    <property type="entry name" value="Cysteine proteinases"/>
    <property type="match status" value="1"/>
</dbReference>
<evidence type="ECO:0000256" key="14">
    <source>
        <dbReference type="ARBA" id="ARBA00022833"/>
    </source>
</evidence>
<keyword evidence="10" id="KW-0747">Spliceosome</keyword>
<evidence type="ECO:0000256" key="15">
    <source>
        <dbReference type="ARBA" id="ARBA00022843"/>
    </source>
</evidence>
<feature type="domain" description="UBP-type" evidence="24">
    <location>
        <begin position="3"/>
        <end position="100"/>
    </location>
</feature>
<evidence type="ECO:0000256" key="18">
    <source>
        <dbReference type="ARBA" id="ARBA00023306"/>
    </source>
</evidence>
<dbReference type="PANTHER" id="PTHR21646:SF16">
    <property type="entry name" value="U4_U6.U5 TRI-SNRNP-ASSOCIATED PROTEIN 2"/>
    <property type="match status" value="1"/>
</dbReference>
<evidence type="ECO:0000256" key="9">
    <source>
        <dbReference type="ARBA" id="ARBA00022723"/>
    </source>
</evidence>
<dbReference type="PROSITE" id="PS50271">
    <property type="entry name" value="ZF_UBP"/>
    <property type="match status" value="1"/>
</dbReference>
<keyword evidence="12" id="KW-0833">Ubl conjugation pathway</keyword>
<evidence type="ECO:0000256" key="13">
    <source>
        <dbReference type="ARBA" id="ARBA00022801"/>
    </source>
</evidence>
<evidence type="ECO:0000256" key="4">
    <source>
        <dbReference type="ARBA" id="ARBA00012759"/>
    </source>
</evidence>
<dbReference type="SUPFAM" id="SSF57850">
    <property type="entry name" value="RING/U-box"/>
    <property type="match status" value="1"/>
</dbReference>
<keyword evidence="9" id="KW-0479">Metal-binding</keyword>
<evidence type="ECO:0000256" key="3">
    <source>
        <dbReference type="ARBA" id="ARBA00009085"/>
    </source>
</evidence>
<proteinExistence type="inferred from homology"/>
<dbReference type="AlphaFoldDB" id="H2Z990"/>
<evidence type="ECO:0000259" key="24">
    <source>
        <dbReference type="PROSITE" id="PS50271"/>
    </source>
</evidence>
<comment type="similarity">
    <text evidence="3">Belongs to the peptidase C19 family.</text>
</comment>
<protein>
    <recommendedName>
        <fullName evidence="20">Ubiquitin carboxyl-terminal hydrolase 39</fullName>
        <ecNumber evidence="4">3.4.19.12</ecNumber>
    </recommendedName>
    <alternativeName>
        <fullName evidence="21">U4/U6.U5 tri-snRNP-associated 65 kDa protein</fullName>
    </alternativeName>
</protein>
<dbReference type="GO" id="GO:0000245">
    <property type="term" value="P:spliceosomal complex assembly"/>
    <property type="evidence" value="ECO:0007669"/>
    <property type="project" value="InterPro"/>
</dbReference>
<evidence type="ECO:0000256" key="22">
    <source>
        <dbReference type="PROSITE-ProRule" id="PRU00502"/>
    </source>
</evidence>
<evidence type="ECO:0000256" key="1">
    <source>
        <dbReference type="ARBA" id="ARBA00000707"/>
    </source>
</evidence>
<keyword evidence="17" id="KW-0539">Nucleus</keyword>
<keyword evidence="13" id="KW-0378">Hydrolase</keyword>
<dbReference type="Gene3D" id="3.30.40.10">
    <property type="entry name" value="Zinc/RING finger domain, C3HC4 (zinc finger)"/>
    <property type="match status" value="1"/>
</dbReference>
<reference evidence="25" key="2">
    <citation type="submission" date="2025-08" db="UniProtKB">
        <authorList>
            <consortium name="Ensembl"/>
        </authorList>
    </citation>
    <scope>IDENTIFICATION</scope>
</reference>
<dbReference type="InterPro" id="IPR001394">
    <property type="entry name" value="Peptidase_C19_UCH"/>
</dbReference>
<comment type="subcellular location">
    <subcellularLocation>
        <location evidence="2">Nucleus</location>
    </subcellularLocation>
</comment>
<dbReference type="GO" id="GO:0005681">
    <property type="term" value="C:spliceosomal complex"/>
    <property type="evidence" value="ECO:0007669"/>
    <property type="project" value="UniProtKB-KW"/>
</dbReference>
<evidence type="ECO:0000256" key="8">
    <source>
        <dbReference type="ARBA" id="ARBA00022664"/>
    </source>
</evidence>
<dbReference type="SMART" id="SM00290">
    <property type="entry name" value="ZnF_UBP"/>
    <property type="match status" value="1"/>
</dbReference>
<evidence type="ECO:0000256" key="6">
    <source>
        <dbReference type="ARBA" id="ARBA00022553"/>
    </source>
</evidence>
<comment type="subunit">
    <text evidence="19">The U4/U6-U5 tri-snRNP complex is a building block of the precatalytic spliceosome (spliceosome B complex). Component of the U4/U6-U5 tri-snRNP complex composed of the U4, U6 and U5 snRNAs and at least PRPF3, PRPF4, PRPF6, PRPF8, PRPF31, SNRNP200, TXNL4A, SNRNP40, SNRPB, SNRPD1, SNRPD2, SNRPD3, SNRPE, SNRPF, SNRPG, DDX23, CD2BP2, PPIH, SNU13, EFTUD2, SART1 and USP39, plus LSM2, LSM3, LSM4, LSM5, LSM6, LSM7 and LSM8.</text>
</comment>
<organism evidence="25 26">
    <name type="scientific">Ciona savignyi</name>
    <name type="common">Pacific transparent sea squirt</name>
    <dbReference type="NCBI Taxonomy" id="51511"/>
    <lineage>
        <taxon>Eukaryota</taxon>
        <taxon>Metazoa</taxon>
        <taxon>Chordata</taxon>
        <taxon>Tunicata</taxon>
        <taxon>Ascidiacea</taxon>
        <taxon>Phlebobranchia</taxon>
        <taxon>Cionidae</taxon>
        <taxon>Ciona</taxon>
    </lineage>
</organism>
<dbReference type="Ensembl" id="ENSCSAVT00000014319.1">
    <property type="protein sequence ID" value="ENSCSAVP00000014155.1"/>
    <property type="gene ID" value="ENSCSAVG00000008303.1"/>
</dbReference>
<dbReference type="GO" id="GO:0051301">
    <property type="term" value="P:cell division"/>
    <property type="evidence" value="ECO:0007669"/>
    <property type="project" value="UniProtKB-KW"/>
</dbReference>
<evidence type="ECO:0000256" key="5">
    <source>
        <dbReference type="ARBA" id="ARBA00022499"/>
    </source>
</evidence>
<dbReference type="Pfam" id="PF02148">
    <property type="entry name" value="zf-UBP"/>
    <property type="match status" value="1"/>
</dbReference>
<dbReference type="InterPro" id="IPR028889">
    <property type="entry name" value="USP"/>
</dbReference>
<dbReference type="GO" id="GO:0008270">
    <property type="term" value="F:zinc ion binding"/>
    <property type="evidence" value="ECO:0007669"/>
    <property type="project" value="UniProtKB-KW"/>
</dbReference>
<evidence type="ECO:0000256" key="12">
    <source>
        <dbReference type="ARBA" id="ARBA00022786"/>
    </source>
</evidence>
<dbReference type="PROSITE" id="PS50235">
    <property type="entry name" value="USP_3"/>
    <property type="match status" value="1"/>
</dbReference>
<evidence type="ECO:0000256" key="16">
    <source>
        <dbReference type="ARBA" id="ARBA00023187"/>
    </source>
</evidence>
<dbReference type="EC" id="3.4.19.12" evidence="4"/>
<evidence type="ECO:0000256" key="7">
    <source>
        <dbReference type="ARBA" id="ARBA00022618"/>
    </source>
</evidence>
<keyword evidence="8" id="KW-0507">mRNA processing</keyword>
<dbReference type="SUPFAM" id="SSF54001">
    <property type="entry name" value="Cysteine proteinases"/>
    <property type="match status" value="1"/>
</dbReference>
<dbReference type="InterPro" id="IPR038765">
    <property type="entry name" value="Papain-like_cys_pep_sf"/>
</dbReference>
<keyword evidence="7" id="KW-0132">Cell division</keyword>
<keyword evidence="6" id="KW-0597">Phosphoprotein</keyword>
<evidence type="ECO:0000259" key="23">
    <source>
        <dbReference type="PROSITE" id="PS50235"/>
    </source>
</evidence>
<evidence type="ECO:0000313" key="26">
    <source>
        <dbReference type="Proteomes" id="UP000007875"/>
    </source>
</evidence>